<dbReference type="GeneID" id="64596717"/>
<keyword evidence="3" id="KW-0677">Repeat</keyword>
<evidence type="ECO:0000256" key="1">
    <source>
        <dbReference type="ARBA" id="ARBA00004123"/>
    </source>
</evidence>
<dbReference type="SMART" id="SM00355">
    <property type="entry name" value="ZnF_C2H2"/>
    <property type="match status" value="10"/>
</dbReference>
<keyword evidence="2" id="KW-0479">Metal-binding</keyword>
<evidence type="ECO:0000256" key="5">
    <source>
        <dbReference type="ARBA" id="ARBA00022833"/>
    </source>
</evidence>
<dbReference type="Pfam" id="PF00096">
    <property type="entry name" value="zf-C2H2"/>
    <property type="match status" value="1"/>
</dbReference>
<evidence type="ECO:0000256" key="6">
    <source>
        <dbReference type="ARBA" id="ARBA00023015"/>
    </source>
</evidence>
<organism evidence="12 13">
    <name type="scientific">Suillus plorans</name>
    <dbReference type="NCBI Taxonomy" id="116603"/>
    <lineage>
        <taxon>Eukaryota</taxon>
        <taxon>Fungi</taxon>
        <taxon>Dikarya</taxon>
        <taxon>Basidiomycota</taxon>
        <taxon>Agaricomycotina</taxon>
        <taxon>Agaricomycetes</taxon>
        <taxon>Agaricomycetidae</taxon>
        <taxon>Boletales</taxon>
        <taxon>Suillineae</taxon>
        <taxon>Suillaceae</taxon>
        <taxon>Suillus</taxon>
    </lineage>
</organism>
<keyword evidence="6" id="KW-0805">Transcription regulation</keyword>
<protein>
    <recommendedName>
        <fullName evidence="11">C2H2-type domain-containing protein</fullName>
    </recommendedName>
</protein>
<dbReference type="InterPro" id="IPR036236">
    <property type="entry name" value="Znf_C2H2_sf"/>
</dbReference>
<reference evidence="12" key="1">
    <citation type="journal article" date="2020" name="New Phytol.">
        <title>Comparative genomics reveals dynamic genome evolution in host specialist ectomycorrhizal fungi.</title>
        <authorList>
            <person name="Lofgren L.A."/>
            <person name="Nguyen N.H."/>
            <person name="Vilgalys R."/>
            <person name="Ruytinx J."/>
            <person name="Liao H.L."/>
            <person name="Branco S."/>
            <person name="Kuo A."/>
            <person name="LaButti K."/>
            <person name="Lipzen A."/>
            <person name="Andreopoulos W."/>
            <person name="Pangilinan J."/>
            <person name="Riley R."/>
            <person name="Hundley H."/>
            <person name="Na H."/>
            <person name="Barry K."/>
            <person name="Grigoriev I.V."/>
            <person name="Stajich J.E."/>
            <person name="Kennedy P.G."/>
        </authorList>
    </citation>
    <scope>NUCLEOTIDE SEQUENCE</scope>
    <source>
        <strain evidence="12">S12</strain>
    </source>
</reference>
<keyword evidence="13" id="KW-1185">Reference proteome</keyword>
<keyword evidence="5" id="KW-0862">Zinc</keyword>
<dbReference type="OrthoDB" id="427030at2759"/>
<dbReference type="PROSITE" id="PS50157">
    <property type="entry name" value="ZINC_FINGER_C2H2_2"/>
    <property type="match status" value="7"/>
</dbReference>
<evidence type="ECO:0000313" key="13">
    <source>
        <dbReference type="Proteomes" id="UP000719766"/>
    </source>
</evidence>
<feature type="compositionally biased region" description="Polar residues" evidence="10">
    <location>
        <begin position="359"/>
        <end position="372"/>
    </location>
</feature>
<dbReference type="InterPro" id="IPR013087">
    <property type="entry name" value="Znf_C2H2_type"/>
</dbReference>
<dbReference type="RefSeq" id="XP_041160410.1">
    <property type="nucleotide sequence ID" value="XM_041302953.1"/>
</dbReference>
<dbReference type="InterPro" id="IPR051061">
    <property type="entry name" value="Zinc_finger_trans_reg"/>
</dbReference>
<dbReference type="SUPFAM" id="SSF57667">
    <property type="entry name" value="beta-beta-alpha zinc fingers"/>
    <property type="match status" value="4"/>
</dbReference>
<dbReference type="PROSITE" id="PS00028">
    <property type="entry name" value="ZINC_FINGER_C2H2_1"/>
    <property type="match status" value="6"/>
</dbReference>
<feature type="domain" description="C2H2-type" evidence="11">
    <location>
        <begin position="85"/>
        <end position="112"/>
    </location>
</feature>
<evidence type="ECO:0000313" key="12">
    <source>
        <dbReference type="EMBL" id="KAG1794182.1"/>
    </source>
</evidence>
<feature type="region of interest" description="Disordered" evidence="10">
    <location>
        <begin position="355"/>
        <end position="381"/>
    </location>
</feature>
<evidence type="ECO:0000256" key="9">
    <source>
        <dbReference type="PROSITE-ProRule" id="PRU00042"/>
    </source>
</evidence>
<name>A0A9P7AQP4_9AGAM</name>
<dbReference type="GO" id="GO:0000981">
    <property type="term" value="F:DNA-binding transcription factor activity, RNA polymerase II-specific"/>
    <property type="evidence" value="ECO:0007669"/>
    <property type="project" value="UniProtKB-ARBA"/>
</dbReference>
<dbReference type="FunFam" id="3.30.160.60:FF:002343">
    <property type="entry name" value="Zinc finger protein 33A"/>
    <property type="match status" value="1"/>
</dbReference>
<evidence type="ECO:0000256" key="8">
    <source>
        <dbReference type="ARBA" id="ARBA00023242"/>
    </source>
</evidence>
<comment type="subcellular location">
    <subcellularLocation>
        <location evidence="1">Nucleus</location>
    </subcellularLocation>
</comment>
<dbReference type="EMBL" id="JABBWE010000027">
    <property type="protein sequence ID" value="KAG1794182.1"/>
    <property type="molecule type" value="Genomic_DNA"/>
</dbReference>
<proteinExistence type="predicted"/>
<dbReference type="Gene3D" id="3.30.160.60">
    <property type="entry name" value="Classic Zinc Finger"/>
    <property type="match status" value="6"/>
</dbReference>
<sequence length="482" mass="54215">MSLSLSSTTVLGKRKATRYILHISASPQPEPSTSTSTEDLAIYDIAELCSKKARHPCTYSGCTKSYSKACRLAEHIRSHTGERPYVCTTCQKSYLRESHLQAHAKSHLPESERPYVCMKSATCQKRFWTLQHLQVHENTHSGAKSYACAVEGCNELFAKHHQLRSHTCQVHAPPGTKPYICTHPGCGKSFDTNQKLRGHIKTHDDKRYTCTHPKCLPLSNTDPTYYPTWTFLQAHIRETHPPTCMHSSCHGRTFASQHNLRAHQKLHEQQELETILADVEQSEATDLPRKRRRGGEVGRDWKCDKCGKEFKSMKALTTHNNVIHLGHRNHVCPHQHCSSAFGYKHLLERHLAKIHSTRSDQSVTDPSESDGATTTDTDTDCSINEPAGLAAHLSIDRITGHAYSLRSRMPTSKTIRCPYPNVEDLLLLPPETPLSGSSAHCDHILTRAYDLRRHLKAEHGLAGDKNKVDSWVRSHRGSTQTS</sequence>
<evidence type="ECO:0000256" key="3">
    <source>
        <dbReference type="ARBA" id="ARBA00022737"/>
    </source>
</evidence>
<dbReference type="GO" id="GO:0000978">
    <property type="term" value="F:RNA polymerase II cis-regulatory region sequence-specific DNA binding"/>
    <property type="evidence" value="ECO:0007669"/>
    <property type="project" value="UniProtKB-ARBA"/>
</dbReference>
<dbReference type="FunFam" id="3.30.160.60:FF:000125">
    <property type="entry name" value="Putative zinc finger protein 143"/>
    <property type="match status" value="1"/>
</dbReference>
<gene>
    <name evidence="12" type="ORF">HD556DRAFT_1371460</name>
</gene>
<dbReference type="GO" id="GO:0008270">
    <property type="term" value="F:zinc ion binding"/>
    <property type="evidence" value="ECO:0007669"/>
    <property type="project" value="UniProtKB-KW"/>
</dbReference>
<accession>A0A9P7AQP4</accession>
<evidence type="ECO:0000256" key="2">
    <source>
        <dbReference type="ARBA" id="ARBA00022723"/>
    </source>
</evidence>
<evidence type="ECO:0000256" key="7">
    <source>
        <dbReference type="ARBA" id="ARBA00023163"/>
    </source>
</evidence>
<comment type="caution">
    <text evidence="12">The sequence shown here is derived from an EMBL/GenBank/DDBJ whole genome shotgun (WGS) entry which is preliminary data.</text>
</comment>
<feature type="domain" description="C2H2-type" evidence="11">
    <location>
        <begin position="330"/>
        <end position="360"/>
    </location>
</feature>
<feature type="domain" description="C2H2-type" evidence="11">
    <location>
        <begin position="55"/>
        <end position="84"/>
    </location>
</feature>
<dbReference type="PANTHER" id="PTHR46179:SF13">
    <property type="entry name" value="C2H2-TYPE DOMAIN-CONTAINING PROTEIN"/>
    <property type="match status" value="1"/>
</dbReference>
<dbReference type="GO" id="GO:0005634">
    <property type="term" value="C:nucleus"/>
    <property type="evidence" value="ECO:0007669"/>
    <property type="project" value="UniProtKB-SubCell"/>
</dbReference>
<keyword evidence="7" id="KW-0804">Transcription</keyword>
<dbReference type="PANTHER" id="PTHR46179">
    <property type="entry name" value="ZINC FINGER PROTEIN"/>
    <property type="match status" value="1"/>
</dbReference>
<keyword evidence="8" id="KW-0539">Nucleus</keyword>
<keyword evidence="4 9" id="KW-0863">Zinc-finger</keyword>
<dbReference type="Pfam" id="PF13912">
    <property type="entry name" value="zf-C2H2_6"/>
    <property type="match status" value="1"/>
</dbReference>
<evidence type="ECO:0000259" key="11">
    <source>
        <dbReference type="PROSITE" id="PS50157"/>
    </source>
</evidence>
<feature type="domain" description="C2H2-type" evidence="11">
    <location>
        <begin position="179"/>
        <end position="208"/>
    </location>
</feature>
<dbReference type="AlphaFoldDB" id="A0A9P7AQP4"/>
<dbReference type="Proteomes" id="UP000719766">
    <property type="component" value="Unassembled WGS sequence"/>
</dbReference>
<feature type="domain" description="C2H2-type" evidence="11">
    <location>
        <begin position="146"/>
        <end position="176"/>
    </location>
</feature>
<feature type="domain" description="C2H2-type" evidence="11">
    <location>
        <begin position="301"/>
        <end position="329"/>
    </location>
</feature>
<evidence type="ECO:0000256" key="10">
    <source>
        <dbReference type="SAM" id="MobiDB-lite"/>
    </source>
</evidence>
<feature type="domain" description="C2H2-type" evidence="11">
    <location>
        <begin position="115"/>
        <end position="145"/>
    </location>
</feature>
<evidence type="ECO:0000256" key="4">
    <source>
        <dbReference type="ARBA" id="ARBA00022771"/>
    </source>
</evidence>